<dbReference type="InterPro" id="IPR002455">
    <property type="entry name" value="GPCR3_GABA-B"/>
</dbReference>
<evidence type="ECO:0000256" key="6">
    <source>
        <dbReference type="ARBA" id="ARBA00023170"/>
    </source>
</evidence>
<keyword evidence="3 11" id="KW-1133">Transmembrane helix</keyword>
<evidence type="ECO:0000256" key="3">
    <source>
        <dbReference type="ARBA" id="ARBA00022989"/>
    </source>
</evidence>
<evidence type="ECO:0000256" key="4">
    <source>
        <dbReference type="ARBA" id="ARBA00023040"/>
    </source>
</evidence>
<dbReference type="GO" id="GO:0038039">
    <property type="term" value="C:G protein-coupled receptor heterodimeric complex"/>
    <property type="evidence" value="ECO:0007669"/>
    <property type="project" value="TreeGrafter"/>
</dbReference>
<dbReference type="InterPro" id="IPR028082">
    <property type="entry name" value="Peripla_BP_I"/>
</dbReference>
<dbReference type="CDD" id="cd15047">
    <property type="entry name" value="7tmC_GABA-B-like"/>
    <property type="match status" value="1"/>
</dbReference>
<feature type="transmembrane region" description="Helical" evidence="11">
    <location>
        <begin position="223"/>
        <end position="244"/>
    </location>
</feature>
<name>A0AA35XA75_GEOBA</name>
<feature type="region of interest" description="Disordered" evidence="10">
    <location>
        <begin position="531"/>
        <end position="557"/>
    </location>
</feature>
<dbReference type="InterPro" id="IPR017978">
    <property type="entry name" value="GPCR_3_C"/>
</dbReference>
<keyword evidence="4" id="KW-0297">G-protein coupled receptor</keyword>
<evidence type="ECO:0000256" key="7">
    <source>
        <dbReference type="ARBA" id="ARBA00023180"/>
    </source>
</evidence>
<dbReference type="EMBL" id="CASHTH010003825">
    <property type="protein sequence ID" value="CAI8049959.1"/>
    <property type="molecule type" value="Genomic_DNA"/>
</dbReference>
<dbReference type="GO" id="GO:0004965">
    <property type="term" value="F:G protein-coupled GABA receptor activity"/>
    <property type="evidence" value="ECO:0007669"/>
    <property type="project" value="InterPro"/>
</dbReference>
<evidence type="ECO:0000256" key="8">
    <source>
        <dbReference type="ARBA" id="ARBA00023224"/>
    </source>
</evidence>
<accession>A0AA35XA75</accession>
<feature type="domain" description="G-protein coupled receptors family 3 profile" evidence="12">
    <location>
        <begin position="186"/>
        <end position="462"/>
    </location>
</feature>
<keyword evidence="2 11" id="KW-0812">Transmembrane</keyword>
<feature type="transmembrane region" description="Helical" evidence="11">
    <location>
        <begin position="364"/>
        <end position="386"/>
    </location>
</feature>
<dbReference type="AlphaFoldDB" id="A0AA35XA75"/>
<keyword evidence="8" id="KW-0807">Transducer</keyword>
<keyword evidence="9" id="KW-0175">Coiled coil</keyword>
<proteinExistence type="predicted"/>
<evidence type="ECO:0000256" key="5">
    <source>
        <dbReference type="ARBA" id="ARBA00023136"/>
    </source>
</evidence>
<evidence type="ECO:0000256" key="11">
    <source>
        <dbReference type="SAM" id="Phobius"/>
    </source>
</evidence>
<keyword evidence="5 11" id="KW-0472">Membrane</keyword>
<dbReference type="PANTHER" id="PTHR10519">
    <property type="entry name" value="GABA-B RECEPTOR"/>
    <property type="match status" value="1"/>
</dbReference>
<dbReference type="Pfam" id="PF01094">
    <property type="entry name" value="ANF_receptor"/>
    <property type="match status" value="1"/>
</dbReference>
<dbReference type="GO" id="GO:0007214">
    <property type="term" value="P:gamma-aminobutyric acid signaling pathway"/>
    <property type="evidence" value="ECO:0007669"/>
    <property type="project" value="TreeGrafter"/>
</dbReference>
<dbReference type="PROSITE" id="PS50259">
    <property type="entry name" value="G_PROTEIN_RECEP_F3_4"/>
    <property type="match status" value="1"/>
</dbReference>
<evidence type="ECO:0000256" key="1">
    <source>
        <dbReference type="ARBA" id="ARBA00004141"/>
    </source>
</evidence>
<sequence length="557" mass="61911">PVQTVEEFDAEYYNLLKTDSNEAINLRGYINDSQDPFVYSYHCHEGMLTLAYALNKTIADLAENETLNREAAEESGLPEGETFTMANFTYANSGIVTRMFEHLQNTSFQGITGNEVKFDADGIRDIETVAILQYQRDSNGSLNRIEVATVKGTNSTFYSTSDLVLPYGIPYDGVPFKDVVTVSVALTVVYVILATAGLVFAVACVLFTLVFRKKKLIRLSSPNLNYLIGLGAIVLYLNVIVLVIPTTNPEFAAVLCNFNPWLTSLGYSLCYGTILIKMIRVWLIFNKPLGLKATFLQDYAMVLFVLSLVVIDVVILGVYTLTEMVKGDLGVKLTPNREMPEEIIGPTAEIHENFLYECESKGRVVLYAVLFGYKGLLTVIALLLAFHTRKVKVKGLDDSKYIAASIYVTSIVLAVIIVSTYTLNDYVNAYPAVVGVGFLFGTTVILALVFTPRMVELYKDPEGDKIMIGMSSTLNRGSENEVIELRRRISELEKNLKQRSSSLISANSDTLPAECNGGDQRRYIEVESKLTRNDQPSSNGPHRNQKSRMFIQDTLTV</sequence>
<reference evidence="13" key="1">
    <citation type="submission" date="2023-03" db="EMBL/GenBank/DDBJ databases">
        <authorList>
            <person name="Steffen K."/>
            <person name="Cardenas P."/>
        </authorList>
    </citation>
    <scope>NUCLEOTIDE SEQUENCE</scope>
</reference>
<feature type="non-terminal residue" evidence="13">
    <location>
        <position position="557"/>
    </location>
</feature>
<keyword evidence="7" id="KW-0325">Glycoprotein</keyword>
<feature type="transmembrane region" description="Helical" evidence="11">
    <location>
        <begin position="295"/>
        <end position="319"/>
    </location>
</feature>
<feature type="transmembrane region" description="Helical" evidence="11">
    <location>
        <begin position="401"/>
        <end position="423"/>
    </location>
</feature>
<comment type="subcellular location">
    <subcellularLocation>
        <location evidence="1">Membrane</location>
        <topology evidence="1">Multi-pass membrane protein</topology>
    </subcellularLocation>
</comment>
<dbReference type="Gene3D" id="3.40.50.2300">
    <property type="match status" value="2"/>
</dbReference>
<keyword evidence="6 13" id="KW-0675">Receptor</keyword>
<dbReference type="Proteomes" id="UP001174909">
    <property type="component" value="Unassembled WGS sequence"/>
</dbReference>
<dbReference type="Pfam" id="PF00003">
    <property type="entry name" value="7tm_3"/>
    <property type="match status" value="1"/>
</dbReference>
<dbReference type="PRINTS" id="PR01176">
    <property type="entry name" value="GABABRECEPTR"/>
</dbReference>
<feature type="coiled-coil region" evidence="9">
    <location>
        <begin position="475"/>
        <end position="502"/>
    </location>
</feature>
<dbReference type="SUPFAM" id="SSF53822">
    <property type="entry name" value="Periplasmic binding protein-like I"/>
    <property type="match status" value="1"/>
</dbReference>
<evidence type="ECO:0000256" key="9">
    <source>
        <dbReference type="SAM" id="Coils"/>
    </source>
</evidence>
<gene>
    <name evidence="13" type="ORF">GBAR_LOCUS27489</name>
</gene>
<feature type="compositionally biased region" description="Polar residues" evidence="10">
    <location>
        <begin position="533"/>
        <end position="542"/>
    </location>
</feature>
<dbReference type="InterPro" id="IPR001828">
    <property type="entry name" value="ANF_lig-bd_rcpt"/>
</dbReference>
<evidence type="ECO:0000256" key="10">
    <source>
        <dbReference type="SAM" id="MobiDB-lite"/>
    </source>
</evidence>
<keyword evidence="14" id="KW-1185">Reference proteome</keyword>
<evidence type="ECO:0000259" key="12">
    <source>
        <dbReference type="PROSITE" id="PS50259"/>
    </source>
</evidence>
<feature type="transmembrane region" description="Helical" evidence="11">
    <location>
        <begin position="429"/>
        <end position="450"/>
    </location>
</feature>
<evidence type="ECO:0000256" key="2">
    <source>
        <dbReference type="ARBA" id="ARBA00022692"/>
    </source>
</evidence>
<evidence type="ECO:0000313" key="13">
    <source>
        <dbReference type="EMBL" id="CAI8049959.1"/>
    </source>
</evidence>
<protein>
    <submittedName>
        <fullName evidence="13">Gamma-aminobutyric acid type B receptor subunit 2</fullName>
    </submittedName>
</protein>
<evidence type="ECO:0000313" key="14">
    <source>
        <dbReference type="Proteomes" id="UP001174909"/>
    </source>
</evidence>
<feature type="transmembrane region" description="Helical" evidence="11">
    <location>
        <begin position="264"/>
        <end position="283"/>
    </location>
</feature>
<feature type="transmembrane region" description="Helical" evidence="11">
    <location>
        <begin position="188"/>
        <end position="211"/>
    </location>
</feature>
<organism evidence="13 14">
    <name type="scientific">Geodia barretti</name>
    <name type="common">Barrett's horny sponge</name>
    <dbReference type="NCBI Taxonomy" id="519541"/>
    <lineage>
        <taxon>Eukaryota</taxon>
        <taxon>Metazoa</taxon>
        <taxon>Porifera</taxon>
        <taxon>Demospongiae</taxon>
        <taxon>Heteroscleromorpha</taxon>
        <taxon>Tetractinellida</taxon>
        <taxon>Astrophorina</taxon>
        <taxon>Geodiidae</taxon>
        <taxon>Geodia</taxon>
    </lineage>
</organism>
<dbReference type="PANTHER" id="PTHR10519:SF20">
    <property type="entry name" value="G-PROTEIN COUPLED RECEPTOR 156-RELATED"/>
    <property type="match status" value="1"/>
</dbReference>
<comment type="caution">
    <text evidence="13">The sequence shown here is derived from an EMBL/GenBank/DDBJ whole genome shotgun (WGS) entry which is preliminary data.</text>
</comment>